<dbReference type="SUPFAM" id="SSF54909">
    <property type="entry name" value="Dimeric alpha+beta barrel"/>
    <property type="match status" value="1"/>
</dbReference>
<dbReference type="InterPro" id="IPR011008">
    <property type="entry name" value="Dimeric_a/b-barrel"/>
</dbReference>
<dbReference type="Gene3D" id="3.30.70.100">
    <property type="match status" value="1"/>
</dbReference>
<dbReference type="AlphaFoldDB" id="A0A7S9LP16"/>
<dbReference type="KEGG" id="poz:I0K15_12240"/>
<evidence type="ECO:0000259" key="1">
    <source>
        <dbReference type="Pfam" id="PF07978"/>
    </source>
</evidence>
<gene>
    <name evidence="2" type="ORF">I0K15_12240</name>
</gene>
<feature type="domain" description="NIPSNAP" evidence="1">
    <location>
        <begin position="4"/>
        <end position="105"/>
    </location>
</feature>
<keyword evidence="3" id="KW-1185">Reference proteome</keyword>
<accession>A0A7S9LP16</accession>
<evidence type="ECO:0000313" key="3">
    <source>
        <dbReference type="Proteomes" id="UP000594800"/>
    </source>
</evidence>
<dbReference type="EMBL" id="CP064942">
    <property type="protein sequence ID" value="QPH52584.1"/>
    <property type="molecule type" value="Genomic_DNA"/>
</dbReference>
<protein>
    <submittedName>
        <fullName evidence="2">NIPSNAP family protein</fullName>
    </submittedName>
</protein>
<proteinExistence type="predicted"/>
<dbReference type="RefSeq" id="WP_196101795.1">
    <property type="nucleotide sequence ID" value="NZ_CP064942.1"/>
</dbReference>
<dbReference type="InterPro" id="IPR012577">
    <property type="entry name" value="NIPSNAP"/>
</dbReference>
<sequence length="112" mass="12903">MINQLRTYEIFAENRQAFLDRFRDHAARLMADHGFRIQAMWEMERDGRLFFVYLLAWTDAAEMDARWAAFMANQEWKDIKARTAAEHGNLVGEIESAVLTPTEFSAAIGSAT</sequence>
<dbReference type="Pfam" id="PF07978">
    <property type="entry name" value="NIPSNAP"/>
    <property type="match status" value="1"/>
</dbReference>
<reference evidence="2 3" key="1">
    <citation type="submission" date="2020-11" db="EMBL/GenBank/DDBJ databases">
        <title>Description of Pontivivens ytuae sp. nov. isolated from deep sea sediment of Mariana Trench.</title>
        <authorList>
            <person name="Wang Z."/>
            <person name="Sun Q.-L."/>
            <person name="Xu X.-D."/>
            <person name="Tang Y.-Z."/>
            <person name="Zhang J."/>
        </authorList>
    </citation>
    <scope>NUCLEOTIDE SEQUENCE [LARGE SCALE GENOMIC DNA]</scope>
    <source>
        <strain evidence="2 3">MT2928</strain>
    </source>
</reference>
<dbReference type="Proteomes" id="UP000594800">
    <property type="component" value="Chromosome"/>
</dbReference>
<evidence type="ECO:0000313" key="2">
    <source>
        <dbReference type="EMBL" id="QPH52584.1"/>
    </source>
</evidence>
<name>A0A7S9LP16_9RHOB</name>
<organism evidence="2 3">
    <name type="scientific">Pontivivens ytuae</name>
    <dbReference type="NCBI Taxonomy" id="2789856"/>
    <lineage>
        <taxon>Bacteria</taxon>
        <taxon>Pseudomonadati</taxon>
        <taxon>Pseudomonadota</taxon>
        <taxon>Alphaproteobacteria</taxon>
        <taxon>Rhodobacterales</taxon>
        <taxon>Paracoccaceae</taxon>
        <taxon>Pontivivens</taxon>
    </lineage>
</organism>